<keyword evidence="2" id="KW-1185">Reference proteome</keyword>
<reference evidence="1 2" key="1">
    <citation type="submission" date="2006-09" db="EMBL/GenBank/DDBJ databases">
        <title>Sequence and annotation of the 288-kb ATCV-1 virus that infects an endosymbiotic Chlorella strain of the heliozoon Acanthocystis turfacea.</title>
        <authorList>
            <person name="Fitzgerald L.A."/>
            <person name="Graves M.V."/>
            <person name="Li X."/>
            <person name="Pfitzner A.J.P."/>
            <person name="Hartigan J."/>
            <person name="Van Etten J.L."/>
        </authorList>
    </citation>
    <scope>NUCLEOTIDE SEQUENCE [LARGE SCALE GENOMIC DNA]</scope>
    <source>
        <strain evidence="1 2">ATCV-1</strain>
    </source>
</reference>
<name>A7K9Z3_9PHYC</name>
<evidence type="ECO:0000313" key="1">
    <source>
        <dbReference type="EMBL" id="ABT16867.1"/>
    </source>
</evidence>
<dbReference type="OrthoDB" id="41721at10239"/>
<dbReference type="KEGG" id="vg:5470484"/>
<accession>A7K9Z3</accession>
<dbReference type="EMBL" id="EF101928">
    <property type="protein sequence ID" value="ABT16867.1"/>
    <property type="molecule type" value="Genomic_DNA"/>
</dbReference>
<dbReference type="GeneID" id="5470484"/>
<dbReference type="Proteomes" id="UP000202420">
    <property type="component" value="Segment"/>
</dbReference>
<dbReference type="RefSeq" id="YP_001427214.1">
    <property type="nucleotide sequence ID" value="NC_008724.1"/>
</dbReference>
<proteinExistence type="predicted"/>
<gene>
    <name evidence="1" type="primary">z733L</name>
    <name evidence="1" type="ORF">ATCV1_z733L</name>
</gene>
<sequence>MIAILLGGSAGFSVVIIRYARFSTVSPPMPMGRALYPPKYLLKLSGVWNEWYHVMESPYNTKSSGTPFALDSAITFLFFSMAQGCLVETTAHEGISPVVVIIHDVNIFFQFFFNNLIFSQINVHMCFFSLFCKREKKVRVYKDMTYGEFYDKYCDLLFPQCITKERFLRSNRYRRLFSGDVIRSGDHVVIPKKIVS</sequence>
<protein>
    <submittedName>
        <fullName evidence="1">Uncharacterized protein z733L</fullName>
    </submittedName>
</protein>
<evidence type="ECO:0000313" key="2">
    <source>
        <dbReference type="Proteomes" id="UP000202420"/>
    </source>
</evidence>
<organism evidence="1 2">
    <name type="scientific">Chlorovirus heliozoae</name>
    <dbReference type="NCBI Taxonomy" id="322019"/>
    <lineage>
        <taxon>Viruses</taxon>
        <taxon>Varidnaviria</taxon>
        <taxon>Bamfordvirae</taxon>
        <taxon>Nucleocytoviricota</taxon>
        <taxon>Megaviricetes</taxon>
        <taxon>Algavirales</taxon>
        <taxon>Phycodnaviridae</taxon>
        <taxon>Chlorovirus</taxon>
    </lineage>
</organism>